<dbReference type="Proteomes" id="UP001054252">
    <property type="component" value="Unassembled WGS sequence"/>
</dbReference>
<feature type="compositionally biased region" description="Basic residues" evidence="7">
    <location>
        <begin position="74"/>
        <end position="85"/>
    </location>
</feature>
<sequence>MDTSNILGGNEEEHDSSESGWTAYIGSPTPENLPSDEQEDIYSNKNKCSINKYNNDDVEESDDSMASDASSGQSHRKLPYKNSKRGGRDRYQRVATKYSSEEKLHKQVVKDQRKSKTEKKSVLKAKGATSHVSKWS</sequence>
<evidence type="ECO:0000256" key="7">
    <source>
        <dbReference type="SAM" id="MobiDB-lite"/>
    </source>
</evidence>
<evidence type="ECO:0000313" key="9">
    <source>
        <dbReference type="Proteomes" id="UP001054252"/>
    </source>
</evidence>
<evidence type="ECO:0000256" key="3">
    <source>
        <dbReference type="ARBA" id="ARBA00022712"/>
    </source>
</evidence>
<dbReference type="InterPro" id="IPR044670">
    <property type="entry name" value="SOFL"/>
</dbReference>
<accession>A0AAV5HNQ4</accession>
<dbReference type="PANTHER" id="PTHR33347:SF57">
    <property type="match status" value="1"/>
</dbReference>
<keyword evidence="9" id="KW-1185">Reference proteome</keyword>
<dbReference type="GO" id="GO:0009736">
    <property type="term" value="P:cytokinin-activated signaling pathway"/>
    <property type="evidence" value="ECO:0007669"/>
    <property type="project" value="UniProtKB-KW"/>
</dbReference>
<feature type="compositionally biased region" description="Polar residues" evidence="7">
    <location>
        <begin position="41"/>
        <end position="53"/>
    </location>
</feature>
<dbReference type="PANTHER" id="PTHR33347">
    <property type="entry name" value="OSJNBA0091C07.3 PROTEIN"/>
    <property type="match status" value="1"/>
</dbReference>
<proteinExistence type="inferred from homology"/>
<gene>
    <name evidence="8" type="ORF">SLEP1_g4448</name>
</gene>
<comment type="caution">
    <text evidence="8">The sequence shown here is derived from an EMBL/GenBank/DDBJ whole genome shotgun (WGS) entry which is preliminary data.</text>
</comment>
<dbReference type="GO" id="GO:0009691">
    <property type="term" value="P:cytokinin biosynthetic process"/>
    <property type="evidence" value="ECO:0007669"/>
    <property type="project" value="UniProtKB-KW"/>
</dbReference>
<dbReference type="AlphaFoldDB" id="A0AAV5HNQ4"/>
<protein>
    <submittedName>
        <fullName evidence="8">Uncharacterized protein</fullName>
    </submittedName>
</protein>
<evidence type="ECO:0000256" key="2">
    <source>
        <dbReference type="ARBA" id="ARBA00022490"/>
    </source>
</evidence>
<keyword evidence="2" id="KW-0963">Cytoplasm</keyword>
<name>A0AAV5HNQ4_9ROSI</name>
<dbReference type="EMBL" id="BPVZ01000004">
    <property type="protein sequence ID" value="GKU90457.1"/>
    <property type="molecule type" value="Genomic_DNA"/>
</dbReference>
<feature type="region of interest" description="Disordered" evidence="7">
    <location>
        <begin position="1"/>
        <end position="136"/>
    </location>
</feature>
<comment type="similarity">
    <text evidence="6">Belongs to the SOFL plant protein family.</text>
</comment>
<evidence type="ECO:0000256" key="1">
    <source>
        <dbReference type="ARBA" id="ARBA00004496"/>
    </source>
</evidence>
<dbReference type="GO" id="GO:0005737">
    <property type="term" value="C:cytoplasm"/>
    <property type="evidence" value="ECO:0007669"/>
    <property type="project" value="UniProtKB-SubCell"/>
</dbReference>
<keyword evidence="5" id="KW-0539">Nucleus</keyword>
<reference evidence="8 9" key="1">
    <citation type="journal article" date="2021" name="Commun. Biol.">
        <title>The genome of Shorea leprosula (Dipterocarpaceae) highlights the ecological relevance of drought in aseasonal tropical rainforests.</title>
        <authorList>
            <person name="Ng K.K.S."/>
            <person name="Kobayashi M.J."/>
            <person name="Fawcett J.A."/>
            <person name="Hatakeyama M."/>
            <person name="Paape T."/>
            <person name="Ng C.H."/>
            <person name="Ang C.C."/>
            <person name="Tnah L.H."/>
            <person name="Lee C.T."/>
            <person name="Nishiyama T."/>
            <person name="Sese J."/>
            <person name="O'Brien M.J."/>
            <person name="Copetti D."/>
            <person name="Mohd Noor M.I."/>
            <person name="Ong R.C."/>
            <person name="Putra M."/>
            <person name="Sireger I.Z."/>
            <person name="Indrioko S."/>
            <person name="Kosugi Y."/>
            <person name="Izuno A."/>
            <person name="Isagi Y."/>
            <person name="Lee S.L."/>
            <person name="Shimizu K.K."/>
        </authorList>
    </citation>
    <scope>NUCLEOTIDE SEQUENCE [LARGE SCALE GENOMIC DNA]</scope>
    <source>
        <strain evidence="8">214</strain>
    </source>
</reference>
<keyword evidence="3" id="KW-0203">Cytokinin biosynthesis</keyword>
<keyword evidence="4" id="KW-0932">Cytokinin signaling pathway</keyword>
<evidence type="ECO:0000313" key="8">
    <source>
        <dbReference type="EMBL" id="GKU90457.1"/>
    </source>
</evidence>
<comment type="subcellular location">
    <subcellularLocation>
        <location evidence="1">Cytoplasm</location>
    </subcellularLocation>
</comment>
<evidence type="ECO:0000256" key="4">
    <source>
        <dbReference type="ARBA" id="ARBA00022864"/>
    </source>
</evidence>
<evidence type="ECO:0000256" key="5">
    <source>
        <dbReference type="ARBA" id="ARBA00023242"/>
    </source>
</evidence>
<feature type="compositionally biased region" description="Basic and acidic residues" evidence="7">
    <location>
        <begin position="99"/>
        <end position="121"/>
    </location>
</feature>
<feature type="compositionally biased region" description="Acidic residues" evidence="7">
    <location>
        <begin position="56"/>
        <end position="65"/>
    </location>
</feature>
<evidence type="ECO:0000256" key="6">
    <source>
        <dbReference type="ARBA" id="ARBA00024199"/>
    </source>
</evidence>
<organism evidence="8 9">
    <name type="scientific">Rubroshorea leprosula</name>
    <dbReference type="NCBI Taxonomy" id="152421"/>
    <lineage>
        <taxon>Eukaryota</taxon>
        <taxon>Viridiplantae</taxon>
        <taxon>Streptophyta</taxon>
        <taxon>Embryophyta</taxon>
        <taxon>Tracheophyta</taxon>
        <taxon>Spermatophyta</taxon>
        <taxon>Magnoliopsida</taxon>
        <taxon>eudicotyledons</taxon>
        <taxon>Gunneridae</taxon>
        <taxon>Pentapetalae</taxon>
        <taxon>rosids</taxon>
        <taxon>malvids</taxon>
        <taxon>Malvales</taxon>
        <taxon>Dipterocarpaceae</taxon>
        <taxon>Rubroshorea</taxon>
    </lineage>
</organism>